<keyword evidence="5" id="KW-1185">Reference proteome</keyword>
<dbReference type="Proteomes" id="UP000635278">
    <property type="component" value="Unassembled WGS sequence"/>
</dbReference>
<proteinExistence type="predicted"/>
<dbReference type="PANTHER" id="PTHR11365:SF23">
    <property type="entry name" value="HYPOTHETICAL 5-OXOPROLINASE (EUROFUNG)-RELATED"/>
    <property type="match status" value="1"/>
</dbReference>
<comment type="caution">
    <text evidence="4">The sequence shown here is derived from an EMBL/GenBank/DDBJ whole genome shotgun (WGS) entry which is preliminary data.</text>
</comment>
<feature type="domain" description="Hydantoinase/oxoprolinase N-terminal" evidence="2">
    <location>
        <begin position="19"/>
        <end position="197"/>
    </location>
</feature>
<dbReference type="InterPro" id="IPR002821">
    <property type="entry name" value="Hydantoinase_A"/>
</dbReference>
<dbReference type="Pfam" id="PF19278">
    <property type="entry name" value="Hydant_A_C"/>
    <property type="match status" value="1"/>
</dbReference>
<evidence type="ECO:0000313" key="5">
    <source>
        <dbReference type="Proteomes" id="UP000635278"/>
    </source>
</evidence>
<name>A0ABX0JMY1_9PROT</name>
<reference evidence="4 5" key="1">
    <citation type="journal article" date="2020" name="Int. J. Syst. Evol. Microbiol.">
        <title>Novel acetic acid bacteria from cider fermentations: Acetobacter conturbans sp. nov. and Acetobacter fallax sp. nov.</title>
        <authorList>
            <person name="Sombolestani A.S."/>
            <person name="Cleenwerck I."/>
            <person name="Cnockaert M."/>
            <person name="Borremans W."/>
            <person name="Wieme A.D."/>
            <person name="De Vuyst L."/>
            <person name="Vandamme P."/>
        </authorList>
    </citation>
    <scope>NUCLEOTIDE SEQUENCE [LARGE SCALE GENOMIC DNA]</scope>
    <source>
        <strain evidence="4 5">LMG 30640</strain>
    </source>
</reference>
<dbReference type="PANTHER" id="PTHR11365">
    <property type="entry name" value="5-OXOPROLINASE RELATED"/>
    <property type="match status" value="1"/>
</dbReference>
<organism evidence="4 5">
    <name type="scientific">Acetobacter musti</name>
    <dbReference type="NCBI Taxonomy" id="864732"/>
    <lineage>
        <taxon>Bacteria</taxon>
        <taxon>Pseudomonadati</taxon>
        <taxon>Pseudomonadota</taxon>
        <taxon>Alphaproteobacteria</taxon>
        <taxon>Acetobacterales</taxon>
        <taxon>Acetobacteraceae</taxon>
        <taxon>Acetobacter</taxon>
    </lineage>
</organism>
<evidence type="ECO:0000259" key="1">
    <source>
        <dbReference type="Pfam" id="PF01968"/>
    </source>
</evidence>
<evidence type="ECO:0000259" key="2">
    <source>
        <dbReference type="Pfam" id="PF05378"/>
    </source>
</evidence>
<dbReference type="InterPro" id="IPR008040">
    <property type="entry name" value="Hydant_A_N"/>
</dbReference>
<sequence length="695" mass="73720">MKLPPCQTEGATVNRTISIAVDTGGTFTDITLVDRETGILCKAKVPSTPDDPSVGFITGVRTILAQAGLTPDSISHFFHGTTVATNTILEMNGAACALLTTAGFRHVLEIGRHDIPRDGNIHSWVKPERPVPANRIYEIEGRLDFEGKQIAPLSEDTVRRAVADIRRRGIPVIAVSYLHAYVSAVHEQRTREIIAEEYPRALVSLSSDVLPVFREFERSMATLLNGYVMPKVSRYVTSLEERIAGEGADGRLLIMKSNGGVTGAGSIRRLPIHTALSGPAAGAVGASLIGRLTGENRLISFDVGGTSADICLIDGNIPTVTTEGSVGNWPLALPMVDIHTIGAGGGSIARVENGSLLVGPGSAGALPGPACYGHGGTDPTVTDAHVVLGHLPPRLLNGTMTLDVDAAARAIERAVARPLGIGLHEAARGILDIANNAMIGAIRVVSVERGYDPAEFVLAPFGGAGPLHGGFLTRLLGMKAAMVPPEAGVLSSLGLLWSDLKSDFSQTCILKTNSLDLSLLDKAFQSLDTQARNWLETEGVPDSDRDILWFVSMRYAHQGFELLVPWPVKEVSDATLTAAIGNFHSAHHQLYTFSQPEMPVELVLARATAVGRFAKPALRTLKITGAASDAITGSQQVYSNGDWLSCPVYDRDRLGAGATFSGPAIIEQLDATTYVLPGQRASVDCYGILCVSEES</sequence>
<accession>A0ABX0JMY1</accession>
<dbReference type="InterPro" id="IPR043129">
    <property type="entry name" value="ATPase_NBD"/>
</dbReference>
<protein>
    <submittedName>
        <fullName evidence="4">Hydantoinase/oxoprolinase family protein</fullName>
    </submittedName>
</protein>
<dbReference type="InterPro" id="IPR049517">
    <property type="entry name" value="ACX-like_C"/>
</dbReference>
<feature type="domain" description="Acetophenone carboxylase-like C-terminal" evidence="3">
    <location>
        <begin position="519"/>
        <end position="689"/>
    </location>
</feature>
<dbReference type="Pfam" id="PF05378">
    <property type="entry name" value="Hydant_A_N"/>
    <property type="match status" value="1"/>
</dbReference>
<evidence type="ECO:0000259" key="3">
    <source>
        <dbReference type="Pfam" id="PF19278"/>
    </source>
</evidence>
<gene>
    <name evidence="4" type="ORF">GOB93_05820</name>
</gene>
<dbReference type="Pfam" id="PF01968">
    <property type="entry name" value="Hydantoinase_A"/>
    <property type="match status" value="1"/>
</dbReference>
<dbReference type="SUPFAM" id="SSF53067">
    <property type="entry name" value="Actin-like ATPase domain"/>
    <property type="match status" value="1"/>
</dbReference>
<dbReference type="EMBL" id="WOTB01000005">
    <property type="protein sequence ID" value="NHN84162.1"/>
    <property type="molecule type" value="Genomic_DNA"/>
</dbReference>
<feature type="domain" description="Hydantoinase A/oxoprolinase" evidence="1">
    <location>
        <begin position="219"/>
        <end position="502"/>
    </location>
</feature>
<evidence type="ECO:0000313" key="4">
    <source>
        <dbReference type="EMBL" id="NHN84162.1"/>
    </source>
</evidence>
<dbReference type="InterPro" id="IPR045079">
    <property type="entry name" value="Oxoprolinase-like"/>
</dbReference>